<evidence type="ECO:0000313" key="2">
    <source>
        <dbReference type="Proteomes" id="UP000245489"/>
    </source>
</evidence>
<sequence>MTDNENPFKLIEPEGQVPESLKKALVSEIDTIRNTSTLIDLFVGNFINTLSASFSGGENSQQES</sequence>
<dbReference type="RefSeq" id="WP_109742088.1">
    <property type="nucleotide sequence ID" value="NZ_QGGO01000005.1"/>
</dbReference>
<evidence type="ECO:0000313" key="1">
    <source>
        <dbReference type="EMBL" id="PWK27923.1"/>
    </source>
</evidence>
<keyword evidence="2" id="KW-1185">Reference proteome</keyword>
<gene>
    <name evidence="1" type="ORF">LV89_01330</name>
</gene>
<accession>A0A316EF19</accession>
<proteinExistence type="predicted"/>
<dbReference type="AlphaFoldDB" id="A0A316EF19"/>
<dbReference type="EMBL" id="QGGO01000005">
    <property type="protein sequence ID" value="PWK27923.1"/>
    <property type="molecule type" value="Genomic_DNA"/>
</dbReference>
<comment type="caution">
    <text evidence="1">The sequence shown here is derived from an EMBL/GenBank/DDBJ whole genome shotgun (WGS) entry which is preliminary data.</text>
</comment>
<organism evidence="1 2">
    <name type="scientific">Arcicella aurantiaca</name>
    <dbReference type="NCBI Taxonomy" id="591202"/>
    <lineage>
        <taxon>Bacteria</taxon>
        <taxon>Pseudomonadati</taxon>
        <taxon>Bacteroidota</taxon>
        <taxon>Cytophagia</taxon>
        <taxon>Cytophagales</taxon>
        <taxon>Flectobacillaceae</taxon>
        <taxon>Arcicella</taxon>
    </lineage>
</organism>
<protein>
    <submittedName>
        <fullName evidence="1">Uncharacterized protein</fullName>
    </submittedName>
</protein>
<dbReference type="Proteomes" id="UP000245489">
    <property type="component" value="Unassembled WGS sequence"/>
</dbReference>
<reference evidence="1 2" key="1">
    <citation type="submission" date="2018-05" db="EMBL/GenBank/DDBJ databases">
        <title>Genomic Encyclopedia of Archaeal and Bacterial Type Strains, Phase II (KMG-II): from individual species to whole genera.</title>
        <authorList>
            <person name="Goeker M."/>
        </authorList>
    </citation>
    <scope>NUCLEOTIDE SEQUENCE [LARGE SCALE GENOMIC DNA]</scope>
    <source>
        <strain evidence="1 2">DSM 22214</strain>
    </source>
</reference>
<name>A0A316EF19_9BACT</name>
<dbReference type="OrthoDB" id="965103at2"/>